<keyword evidence="2" id="KW-1185">Reference proteome</keyword>
<organism evidence="1 2">
    <name type="scientific">Fusarium redolens</name>
    <dbReference type="NCBI Taxonomy" id="48865"/>
    <lineage>
        <taxon>Eukaryota</taxon>
        <taxon>Fungi</taxon>
        <taxon>Dikarya</taxon>
        <taxon>Ascomycota</taxon>
        <taxon>Pezizomycotina</taxon>
        <taxon>Sordariomycetes</taxon>
        <taxon>Hypocreomycetidae</taxon>
        <taxon>Hypocreales</taxon>
        <taxon>Nectriaceae</taxon>
        <taxon>Fusarium</taxon>
        <taxon>Fusarium redolens species complex</taxon>
    </lineage>
</organism>
<dbReference type="AlphaFoldDB" id="A0A9P9HC51"/>
<dbReference type="RefSeq" id="XP_046050445.1">
    <property type="nucleotide sequence ID" value="XM_046185821.1"/>
</dbReference>
<dbReference type="EMBL" id="JAGMUX010000007">
    <property type="protein sequence ID" value="KAH7254198.1"/>
    <property type="molecule type" value="Genomic_DNA"/>
</dbReference>
<protein>
    <submittedName>
        <fullName evidence="1">Uncharacterized protein</fullName>
    </submittedName>
</protein>
<gene>
    <name evidence="1" type="ORF">BKA55DRAFT_355929</name>
</gene>
<evidence type="ECO:0000313" key="1">
    <source>
        <dbReference type="EMBL" id="KAH7254198.1"/>
    </source>
</evidence>
<name>A0A9P9HC51_FUSRE</name>
<accession>A0A9P9HC51</accession>
<dbReference type="GeneID" id="70215775"/>
<reference evidence="1" key="1">
    <citation type="journal article" date="2021" name="Nat. Commun.">
        <title>Genetic determinants of endophytism in the Arabidopsis root mycobiome.</title>
        <authorList>
            <person name="Mesny F."/>
            <person name="Miyauchi S."/>
            <person name="Thiergart T."/>
            <person name="Pickel B."/>
            <person name="Atanasova L."/>
            <person name="Karlsson M."/>
            <person name="Huettel B."/>
            <person name="Barry K.W."/>
            <person name="Haridas S."/>
            <person name="Chen C."/>
            <person name="Bauer D."/>
            <person name="Andreopoulos W."/>
            <person name="Pangilinan J."/>
            <person name="LaButti K."/>
            <person name="Riley R."/>
            <person name="Lipzen A."/>
            <person name="Clum A."/>
            <person name="Drula E."/>
            <person name="Henrissat B."/>
            <person name="Kohler A."/>
            <person name="Grigoriev I.V."/>
            <person name="Martin F.M."/>
            <person name="Hacquard S."/>
        </authorList>
    </citation>
    <scope>NUCLEOTIDE SEQUENCE</scope>
    <source>
        <strain evidence="1">MPI-CAGE-AT-0023</strain>
    </source>
</reference>
<dbReference type="Proteomes" id="UP000720189">
    <property type="component" value="Unassembled WGS sequence"/>
</dbReference>
<sequence>MKELNTTIIAESIYPIDTYLQNLSCEDRATDDSDLHQSIVRPQIPIPSQSSVSPDRRLMFQPKTQKLCRSSPTLISSHLVSVFIWMNDKRCMTGTGCFTHVAFSLPKGTFRQKEPIASPRLDASRAAGWTDLGMAVAWLESLFDLCERS</sequence>
<comment type="caution">
    <text evidence="1">The sequence shown here is derived from an EMBL/GenBank/DDBJ whole genome shotgun (WGS) entry which is preliminary data.</text>
</comment>
<evidence type="ECO:0000313" key="2">
    <source>
        <dbReference type="Proteomes" id="UP000720189"/>
    </source>
</evidence>
<proteinExistence type="predicted"/>